<keyword evidence="3" id="KW-1185">Reference proteome</keyword>
<feature type="region of interest" description="Disordered" evidence="1">
    <location>
        <begin position="1"/>
        <end position="22"/>
    </location>
</feature>
<reference evidence="2" key="1">
    <citation type="submission" date="2021-12" db="EMBL/GenBank/DDBJ databases">
        <authorList>
            <person name="Lee J.-H."/>
            <person name="Kim S.-B."/>
        </authorList>
    </citation>
    <scope>NUCLEOTIDE SEQUENCE</scope>
    <source>
        <strain evidence="2">NR30</strain>
    </source>
</reference>
<dbReference type="RefSeq" id="WP_232653209.1">
    <property type="nucleotide sequence ID" value="NZ_JAJSBI010000025.1"/>
</dbReference>
<accession>A0A9Q3VX32</accession>
<feature type="region of interest" description="Disordered" evidence="1">
    <location>
        <begin position="195"/>
        <end position="221"/>
    </location>
</feature>
<evidence type="ECO:0000256" key="1">
    <source>
        <dbReference type="SAM" id="MobiDB-lite"/>
    </source>
</evidence>
<evidence type="ECO:0000313" key="3">
    <source>
        <dbReference type="Proteomes" id="UP001108029"/>
    </source>
</evidence>
<organism evidence="2 3">
    <name type="scientific">Streptomyces guryensis</name>
    <dbReference type="NCBI Taxonomy" id="2886947"/>
    <lineage>
        <taxon>Bacteria</taxon>
        <taxon>Bacillati</taxon>
        <taxon>Actinomycetota</taxon>
        <taxon>Actinomycetes</taxon>
        <taxon>Kitasatosporales</taxon>
        <taxon>Streptomycetaceae</taxon>
        <taxon>Streptomyces</taxon>
    </lineage>
</organism>
<feature type="compositionally biased region" description="Basic and acidic residues" evidence="1">
    <location>
        <begin position="204"/>
        <end position="221"/>
    </location>
</feature>
<dbReference type="AlphaFoldDB" id="A0A9Q3VX32"/>
<protein>
    <recommendedName>
        <fullName evidence="4">PQQ-like domain-containing protein</fullName>
    </recommendedName>
</protein>
<evidence type="ECO:0008006" key="4">
    <source>
        <dbReference type="Google" id="ProtNLM"/>
    </source>
</evidence>
<gene>
    <name evidence="2" type="ORF">LJ657_36440</name>
</gene>
<dbReference type="EMBL" id="JAJSBI010000025">
    <property type="protein sequence ID" value="MCD9879005.1"/>
    <property type="molecule type" value="Genomic_DNA"/>
</dbReference>
<comment type="caution">
    <text evidence="2">The sequence shown here is derived from an EMBL/GenBank/DDBJ whole genome shotgun (WGS) entry which is preliminary data.</text>
</comment>
<dbReference type="Proteomes" id="UP001108029">
    <property type="component" value="Unassembled WGS sequence"/>
</dbReference>
<sequence>MVVLPVEATEPNPAAPERPGRPALRRRLPAALALLVAAPVLAAVHAARPTPYGDHFTADAHYAREGHHPLAVLPARGNAVTLWDDGLVTAHEGTSVRWHRALPAADAWLPAQGGTGVLRPLGRGILAVVTPPRIAGYRIADGNLRWVLPARDGCAFAPERAVRHAGALIVAQPCPAAAWTSQLIAVDDLGRITPHRTPLGNDVPGRRPEHPSTEKVLARPR</sequence>
<proteinExistence type="predicted"/>
<evidence type="ECO:0000313" key="2">
    <source>
        <dbReference type="EMBL" id="MCD9879005.1"/>
    </source>
</evidence>
<name>A0A9Q3VX32_9ACTN</name>